<keyword evidence="1" id="KW-0812">Transmembrane</keyword>
<proteinExistence type="predicted"/>
<keyword evidence="1" id="KW-0472">Membrane</keyword>
<dbReference type="Proteomes" id="UP000325434">
    <property type="component" value="Unassembled WGS sequence"/>
</dbReference>
<dbReference type="AlphaFoldDB" id="A0A5N6HGD5"/>
<name>A0A5N6HGD5_ASPFL</name>
<dbReference type="EMBL" id="ML734551">
    <property type="protein sequence ID" value="KAB8253375.1"/>
    <property type="molecule type" value="Genomic_DNA"/>
</dbReference>
<evidence type="ECO:0000313" key="2">
    <source>
        <dbReference type="EMBL" id="KAB8253375.1"/>
    </source>
</evidence>
<keyword evidence="1" id="KW-1133">Transmembrane helix</keyword>
<gene>
    <name evidence="2" type="ORF">BDV35DRAFT_333606</name>
</gene>
<organism evidence="2">
    <name type="scientific">Aspergillus flavus</name>
    <dbReference type="NCBI Taxonomy" id="5059"/>
    <lineage>
        <taxon>Eukaryota</taxon>
        <taxon>Fungi</taxon>
        <taxon>Dikarya</taxon>
        <taxon>Ascomycota</taxon>
        <taxon>Pezizomycotina</taxon>
        <taxon>Eurotiomycetes</taxon>
        <taxon>Eurotiomycetidae</taxon>
        <taxon>Eurotiales</taxon>
        <taxon>Aspergillaceae</taxon>
        <taxon>Aspergillus</taxon>
        <taxon>Aspergillus subgen. Circumdati</taxon>
    </lineage>
</organism>
<reference evidence="2" key="1">
    <citation type="submission" date="2019-04" db="EMBL/GenBank/DDBJ databases">
        <title>Friends and foes A comparative genomics study of 23 Aspergillus species from section Flavi.</title>
        <authorList>
            <consortium name="DOE Joint Genome Institute"/>
            <person name="Kjaerbolling I."/>
            <person name="Vesth T."/>
            <person name="Frisvad J.C."/>
            <person name="Nybo J.L."/>
            <person name="Theobald S."/>
            <person name="Kildgaard S."/>
            <person name="Isbrandt T."/>
            <person name="Kuo A."/>
            <person name="Sato A."/>
            <person name="Lyhne E.K."/>
            <person name="Kogle M.E."/>
            <person name="Wiebenga A."/>
            <person name="Kun R.S."/>
            <person name="Lubbers R.J."/>
            <person name="Makela M.R."/>
            <person name="Barry K."/>
            <person name="Chovatia M."/>
            <person name="Clum A."/>
            <person name="Daum C."/>
            <person name="Haridas S."/>
            <person name="He G."/>
            <person name="LaButti K."/>
            <person name="Lipzen A."/>
            <person name="Mondo S."/>
            <person name="Riley R."/>
            <person name="Salamov A."/>
            <person name="Simmons B.A."/>
            <person name="Magnuson J.K."/>
            <person name="Henrissat B."/>
            <person name="Mortensen U.H."/>
            <person name="Larsen T.O."/>
            <person name="Devries R.P."/>
            <person name="Grigoriev I.V."/>
            <person name="Machida M."/>
            <person name="Baker S.E."/>
            <person name="Andersen M.R."/>
        </authorList>
    </citation>
    <scope>NUCLEOTIDE SEQUENCE [LARGE SCALE GENOMIC DNA]</scope>
    <source>
        <strain evidence="2">CBS 121.62</strain>
    </source>
</reference>
<accession>A0A5N6HGD5</accession>
<evidence type="ECO:0000256" key="1">
    <source>
        <dbReference type="SAM" id="Phobius"/>
    </source>
</evidence>
<protein>
    <submittedName>
        <fullName evidence="2">Uncharacterized protein</fullName>
    </submittedName>
</protein>
<feature type="transmembrane region" description="Helical" evidence="1">
    <location>
        <begin position="7"/>
        <end position="27"/>
    </location>
</feature>
<sequence>MPINCDFRAHLCWMSSVPLIIGAFLLWPNLVPPKLHATGHTYYLTYETVFFMLQTATDFVYSTYELDG</sequence>